<dbReference type="Pfam" id="PF10003">
    <property type="entry name" value="DUF2244"/>
    <property type="match status" value="1"/>
</dbReference>
<comment type="caution">
    <text evidence="2">The sequence shown here is derived from an EMBL/GenBank/DDBJ whole genome shotgun (WGS) entry which is preliminary data.</text>
</comment>
<protein>
    <submittedName>
        <fullName evidence="2">DUF2244 domain-containing protein</fullName>
    </submittedName>
</protein>
<feature type="transmembrane region" description="Helical" evidence="1">
    <location>
        <begin position="24"/>
        <end position="42"/>
    </location>
</feature>
<evidence type="ECO:0000256" key="1">
    <source>
        <dbReference type="SAM" id="Phobius"/>
    </source>
</evidence>
<evidence type="ECO:0000313" key="3">
    <source>
        <dbReference type="Proteomes" id="UP001595615"/>
    </source>
</evidence>
<proteinExistence type="predicted"/>
<keyword evidence="1" id="KW-0812">Transmembrane</keyword>
<name>A0ABV7XEA3_9SPHN</name>
<keyword evidence="1" id="KW-1133">Transmembrane helix</keyword>
<evidence type="ECO:0000313" key="2">
    <source>
        <dbReference type="EMBL" id="MFC3714511.1"/>
    </source>
</evidence>
<gene>
    <name evidence="2" type="ORF">ACFOMD_18235</name>
</gene>
<sequence>MTAAPYFDLVLTPNRSLDRRHARWIVLGVGAIMGLMALRMLWLGAWPVVPFLILDVALVVWAFRASYRSGRGFETLRLDADDLVVRRTSPEGHERRIRLEPLWTRATLERLAMKQNRLWLVARDTRVSVGRFLSPAEREAIYEVIADGLERFRRRG</sequence>
<dbReference type="Proteomes" id="UP001595615">
    <property type="component" value="Unassembled WGS sequence"/>
</dbReference>
<dbReference type="PIRSF" id="PIRSF032162">
    <property type="entry name" value="UCP032162_imp"/>
    <property type="match status" value="1"/>
</dbReference>
<organism evidence="2 3">
    <name type="scientific">Sphingoaurantiacus capsulatus</name>
    <dbReference type="NCBI Taxonomy" id="1771310"/>
    <lineage>
        <taxon>Bacteria</taxon>
        <taxon>Pseudomonadati</taxon>
        <taxon>Pseudomonadota</taxon>
        <taxon>Alphaproteobacteria</taxon>
        <taxon>Sphingomonadales</taxon>
        <taxon>Sphingosinicellaceae</taxon>
        <taxon>Sphingoaurantiacus</taxon>
    </lineage>
</organism>
<accession>A0ABV7XEA3</accession>
<dbReference type="InterPro" id="IPR019253">
    <property type="entry name" value="DUF2244_TM"/>
</dbReference>
<feature type="transmembrane region" description="Helical" evidence="1">
    <location>
        <begin position="48"/>
        <end position="67"/>
    </location>
</feature>
<keyword evidence="3" id="KW-1185">Reference proteome</keyword>
<dbReference type="EMBL" id="JBHRXV010000018">
    <property type="protein sequence ID" value="MFC3714511.1"/>
    <property type="molecule type" value="Genomic_DNA"/>
</dbReference>
<reference evidence="3" key="1">
    <citation type="journal article" date="2019" name="Int. J. Syst. Evol. Microbiol.">
        <title>The Global Catalogue of Microorganisms (GCM) 10K type strain sequencing project: providing services to taxonomists for standard genome sequencing and annotation.</title>
        <authorList>
            <consortium name="The Broad Institute Genomics Platform"/>
            <consortium name="The Broad Institute Genome Sequencing Center for Infectious Disease"/>
            <person name="Wu L."/>
            <person name="Ma J."/>
        </authorList>
    </citation>
    <scope>NUCLEOTIDE SEQUENCE [LARGE SCALE GENOMIC DNA]</scope>
    <source>
        <strain evidence="3">KCTC 42644</strain>
    </source>
</reference>
<dbReference type="InterPro" id="IPR016990">
    <property type="entry name" value="UCP032162_TM"/>
</dbReference>
<dbReference type="RefSeq" id="WP_380864215.1">
    <property type="nucleotide sequence ID" value="NZ_JBHRXV010000018.1"/>
</dbReference>
<keyword evidence="1" id="KW-0472">Membrane</keyword>